<dbReference type="KEGG" id="woc:BA177_16130"/>
<dbReference type="Gene3D" id="3.40.630.40">
    <property type="entry name" value="Zn-dependent exopeptidases"/>
    <property type="match status" value="1"/>
</dbReference>
<accession>A0A193LJ83</accession>
<proteinExistence type="predicted"/>
<dbReference type="STRING" id="1548547.BA177_16130"/>
<keyword evidence="2" id="KW-1185">Reference proteome</keyword>
<dbReference type="Proteomes" id="UP000092695">
    <property type="component" value="Chromosome"/>
</dbReference>
<reference evidence="1 2" key="1">
    <citation type="submission" date="2016-06" db="EMBL/GenBank/DDBJ databases">
        <title>Complete genome sequence of a deep-branching marine Gamma Proteobacterium Woeseia oceani type strain XK5.</title>
        <authorList>
            <person name="Mu D."/>
            <person name="Du Z."/>
        </authorList>
    </citation>
    <scope>NUCLEOTIDE SEQUENCE [LARGE SCALE GENOMIC DNA]</scope>
    <source>
        <strain evidence="1 2">XK5</strain>
    </source>
</reference>
<gene>
    <name evidence="1" type="ORF">BA177_16130</name>
</gene>
<dbReference type="EMBL" id="CP016268">
    <property type="protein sequence ID" value="ANO52508.1"/>
    <property type="molecule type" value="Genomic_DNA"/>
</dbReference>
<protein>
    <recommendedName>
        <fullName evidence="3">N-formylglutamate amidohydrolase</fullName>
    </recommendedName>
</protein>
<organism evidence="1 2">
    <name type="scientific">Woeseia oceani</name>
    <dbReference type="NCBI Taxonomy" id="1548547"/>
    <lineage>
        <taxon>Bacteria</taxon>
        <taxon>Pseudomonadati</taxon>
        <taxon>Pseudomonadota</taxon>
        <taxon>Gammaproteobacteria</taxon>
        <taxon>Woeseiales</taxon>
        <taxon>Woeseiaceae</taxon>
        <taxon>Woeseia</taxon>
    </lineage>
</organism>
<evidence type="ECO:0008006" key="3">
    <source>
        <dbReference type="Google" id="ProtNLM"/>
    </source>
</evidence>
<name>A0A193LJ83_9GAMM</name>
<evidence type="ECO:0000313" key="2">
    <source>
        <dbReference type="Proteomes" id="UP000092695"/>
    </source>
</evidence>
<evidence type="ECO:0000313" key="1">
    <source>
        <dbReference type="EMBL" id="ANO52508.1"/>
    </source>
</evidence>
<dbReference type="AlphaFoldDB" id="A0A193LJ83"/>
<dbReference type="SUPFAM" id="SSF53187">
    <property type="entry name" value="Zn-dependent exopeptidases"/>
    <property type="match status" value="1"/>
</dbReference>
<sequence length="312" mass="33661">MGTSVAEPTDLAAVSTAPVQYEPGQVYETADGWIEYHAGNLPIIVSAPHGGRLTPSSIPDRTADACGGEIVTSVDTNTAELALALKEKFHEHSGKYPHVIINRLKRTKLDANRDKTLASCGNAGAENAWESFLRLIEAAKAQAVANAWGKGFYIDVHGMRGSETQLGFLLSRADLQESNSALNENPEYRNKSSVQTFAADSPIDFAQLLRGDNAIGTKLVHDGFPTVPSKQKGSPTPDKTYFAGGYNTGRHGCRSGGKVCGLQVETPYKGVRDNDKNRMAFAESLVQAVDVFLDHNFGFDIRSPKEGDRSGY</sequence>